<dbReference type="GO" id="GO:0003676">
    <property type="term" value="F:nucleic acid binding"/>
    <property type="evidence" value="ECO:0007669"/>
    <property type="project" value="InterPro"/>
</dbReference>
<evidence type="ECO:0000313" key="4">
    <source>
        <dbReference type="Proteomes" id="UP000256709"/>
    </source>
</evidence>
<dbReference type="AlphaFoldDB" id="A0A3E0VAL9"/>
<dbReference type="InterPro" id="IPR036397">
    <property type="entry name" value="RNaseH_sf"/>
</dbReference>
<name>A0A3E0VAL9_9MICO</name>
<dbReference type="Pfam" id="PF00665">
    <property type="entry name" value="rve"/>
    <property type="match status" value="1"/>
</dbReference>
<dbReference type="Pfam" id="PF13276">
    <property type="entry name" value="HTH_21"/>
    <property type="match status" value="1"/>
</dbReference>
<dbReference type="InterPro" id="IPR012337">
    <property type="entry name" value="RNaseH-like_sf"/>
</dbReference>
<dbReference type="PANTHER" id="PTHR46889">
    <property type="entry name" value="TRANSPOSASE INSF FOR INSERTION SEQUENCE IS3B-RELATED"/>
    <property type="match status" value="1"/>
</dbReference>
<sequence length="289" mass="32798">MEAEKANMTITRMCRLLRVDRRRFYEWRARQAAGPSSRQQRAVELTRQIRGFHAASDGTYGAPRIHADLQEAGVTVSRKTVAKLMQAEGITGISPRTWHPPTTIRGADPFPVPDLVERQFDQGERDLAWFSDITYLHTGEGWAYLCVVRDGHTRRVLGRTVGDSLHTDLVEDALRQAVGLRGHLPRKVVFHADRGTQYTSGQLAKAATELGVLRSMGRTGVCWDNAAAESFWSVFKNEYYHRHVFATIDAARRGAYTWIDGWYNARRRHSGIGYLSPLEYERRQLTLAA</sequence>
<comment type="caution">
    <text evidence="3">The sequence shown here is derived from an EMBL/GenBank/DDBJ whole genome shotgun (WGS) entry which is preliminary data.</text>
</comment>
<dbReference type="NCBIfam" id="NF033516">
    <property type="entry name" value="transpos_IS3"/>
    <property type="match status" value="1"/>
</dbReference>
<feature type="domain" description="Integrase catalytic" evidence="2">
    <location>
        <begin position="105"/>
        <end position="285"/>
    </location>
</feature>
<dbReference type="InterPro" id="IPR048020">
    <property type="entry name" value="Transpos_IS3"/>
</dbReference>
<dbReference type="Proteomes" id="UP000256709">
    <property type="component" value="Unassembled WGS sequence"/>
</dbReference>
<dbReference type="PROSITE" id="PS50994">
    <property type="entry name" value="INTEGRASE"/>
    <property type="match status" value="1"/>
</dbReference>
<protein>
    <recommendedName>
        <fullName evidence="2">Integrase catalytic domain-containing protein</fullName>
    </recommendedName>
</protein>
<evidence type="ECO:0000259" key="2">
    <source>
        <dbReference type="PROSITE" id="PS50994"/>
    </source>
</evidence>
<reference evidence="3 4" key="1">
    <citation type="submission" date="2017-04" db="EMBL/GenBank/DDBJ databases">
        <title>Comparative genome analysis of Subtercola boreus.</title>
        <authorList>
            <person name="Cho Y.-J."/>
            <person name="Cho A."/>
            <person name="Kim O.-S."/>
            <person name="Lee J.-I."/>
        </authorList>
    </citation>
    <scope>NUCLEOTIDE SEQUENCE [LARGE SCALE GENOMIC DNA]</scope>
    <source>
        <strain evidence="3 4">P27444</strain>
    </source>
</reference>
<organism evidence="3 4">
    <name type="scientific">Subtercola boreus</name>
    <dbReference type="NCBI Taxonomy" id="120213"/>
    <lineage>
        <taxon>Bacteria</taxon>
        <taxon>Bacillati</taxon>
        <taxon>Actinomycetota</taxon>
        <taxon>Actinomycetes</taxon>
        <taxon>Micrococcales</taxon>
        <taxon>Microbacteriaceae</taxon>
        <taxon>Subtercola</taxon>
    </lineage>
</organism>
<dbReference type="InterPro" id="IPR050900">
    <property type="entry name" value="Transposase_IS3/IS150/IS904"/>
</dbReference>
<dbReference type="GO" id="GO:0015074">
    <property type="term" value="P:DNA integration"/>
    <property type="evidence" value="ECO:0007669"/>
    <property type="project" value="InterPro"/>
</dbReference>
<proteinExistence type="predicted"/>
<dbReference type="PANTHER" id="PTHR46889:SF4">
    <property type="entry name" value="TRANSPOSASE INSO FOR INSERTION SEQUENCE ELEMENT IS911B-RELATED"/>
    <property type="match status" value="1"/>
</dbReference>
<dbReference type="InterPro" id="IPR025948">
    <property type="entry name" value="HTH-like_dom"/>
</dbReference>
<dbReference type="EMBL" id="NBXA01000094">
    <property type="protein sequence ID" value="RFA06573.1"/>
    <property type="molecule type" value="Genomic_DNA"/>
</dbReference>
<gene>
    <name evidence="3" type="ORF">B7R21_19550</name>
</gene>
<evidence type="ECO:0000256" key="1">
    <source>
        <dbReference type="ARBA" id="ARBA00002286"/>
    </source>
</evidence>
<dbReference type="InterPro" id="IPR001584">
    <property type="entry name" value="Integrase_cat-core"/>
</dbReference>
<accession>A0A3E0VAL9</accession>
<evidence type="ECO:0000313" key="3">
    <source>
        <dbReference type="EMBL" id="RFA06573.1"/>
    </source>
</evidence>
<comment type="function">
    <text evidence="1">Involved in the transposition of the insertion sequence.</text>
</comment>
<dbReference type="Pfam" id="PF13333">
    <property type="entry name" value="rve_2"/>
    <property type="match status" value="1"/>
</dbReference>
<dbReference type="Gene3D" id="3.30.420.10">
    <property type="entry name" value="Ribonuclease H-like superfamily/Ribonuclease H"/>
    <property type="match status" value="1"/>
</dbReference>
<dbReference type="SUPFAM" id="SSF53098">
    <property type="entry name" value="Ribonuclease H-like"/>
    <property type="match status" value="1"/>
</dbReference>